<proteinExistence type="predicted"/>
<keyword evidence="4" id="KW-1185">Reference proteome</keyword>
<evidence type="ECO:0000313" key="3">
    <source>
        <dbReference type="EMBL" id="QEC72492.1"/>
    </source>
</evidence>
<feature type="modified residue" description="4-aspartylphosphate" evidence="1">
    <location>
        <position position="55"/>
    </location>
</feature>
<dbReference type="SMART" id="SM00448">
    <property type="entry name" value="REC"/>
    <property type="match status" value="1"/>
</dbReference>
<name>A0A5B8VNL1_9BACT</name>
<dbReference type="AlphaFoldDB" id="A0A5B8VNL1"/>
<feature type="domain" description="Response regulatory" evidence="2">
    <location>
        <begin position="2"/>
        <end position="115"/>
    </location>
</feature>
<dbReference type="PANTHER" id="PTHR45526">
    <property type="entry name" value="TRANSCRIPTIONAL REGULATORY PROTEIN DPIA"/>
    <property type="match status" value="1"/>
</dbReference>
<dbReference type="EMBL" id="CP042434">
    <property type="protein sequence ID" value="QEC72492.1"/>
    <property type="molecule type" value="Genomic_DNA"/>
</dbReference>
<dbReference type="Proteomes" id="UP000321291">
    <property type="component" value="Chromosome"/>
</dbReference>
<dbReference type="GO" id="GO:0000156">
    <property type="term" value="F:phosphorelay response regulator activity"/>
    <property type="evidence" value="ECO:0007669"/>
    <property type="project" value="TreeGrafter"/>
</dbReference>
<evidence type="ECO:0000256" key="1">
    <source>
        <dbReference type="PROSITE-ProRule" id="PRU00169"/>
    </source>
</evidence>
<keyword evidence="1" id="KW-0597">Phosphoprotein</keyword>
<dbReference type="SMART" id="SM00850">
    <property type="entry name" value="LytTR"/>
    <property type="match status" value="1"/>
</dbReference>
<evidence type="ECO:0000313" key="4">
    <source>
        <dbReference type="Proteomes" id="UP000321291"/>
    </source>
</evidence>
<dbReference type="InterPro" id="IPR007492">
    <property type="entry name" value="LytTR_DNA-bd_dom"/>
</dbReference>
<dbReference type="OrthoDB" id="2168082at2"/>
<evidence type="ECO:0000259" key="2">
    <source>
        <dbReference type="PROSITE" id="PS50110"/>
    </source>
</evidence>
<dbReference type="PANTHER" id="PTHR45526:SF1">
    <property type="entry name" value="TRANSCRIPTIONAL REGULATORY PROTEIN DCUR-RELATED"/>
    <property type="match status" value="1"/>
</dbReference>
<protein>
    <submittedName>
        <fullName evidence="3">Response regulator transcription factor</fullName>
    </submittedName>
</protein>
<dbReference type="Pfam" id="PF00072">
    <property type="entry name" value="Response_reg"/>
    <property type="match status" value="1"/>
</dbReference>
<reference evidence="3 4" key="1">
    <citation type="journal article" date="2017" name="Int. J. Syst. Evol. Microbiol.">
        <title>Arachidicoccus ginsenosidivorans sp. nov., with ginsenoside-converting activity isolated from ginseng cultivating soil.</title>
        <authorList>
            <person name="Siddiqi M.Z."/>
            <person name="Aslam Z."/>
            <person name="Im W.T."/>
        </authorList>
    </citation>
    <scope>NUCLEOTIDE SEQUENCE [LARGE SCALE GENOMIC DNA]</scope>
    <source>
        <strain evidence="3 4">Gsoil 809</strain>
    </source>
</reference>
<gene>
    <name evidence="3" type="ORF">FSB73_13220</name>
</gene>
<dbReference type="Gene3D" id="3.40.50.2300">
    <property type="match status" value="1"/>
</dbReference>
<dbReference type="SUPFAM" id="SSF52172">
    <property type="entry name" value="CheY-like"/>
    <property type="match status" value="1"/>
</dbReference>
<sequence>MNIIIIEDELRTARALASILLEIDPDIKILGILSSVREAIDYFNKDTEVDLIFMDILLSDGHCFDIFEEIDITHPIIFCTAYNDYMTEAFKVNGIDYILKPINKASLTQALGKWGKLKSHFVGETANRGSTDKKVIASRNNGMLVFDKNCYQMLPFKQIAYFYLVGGLPAIKTMDGQTIFSDQSLTALMSVIPNELFYKINRQYIIQKEVIFQIVPSYLRNLEVRLKVPVKERLMVNKNKKTEFLNWFKGLN</sequence>
<dbReference type="Pfam" id="PF04397">
    <property type="entry name" value="LytTR"/>
    <property type="match status" value="1"/>
</dbReference>
<dbReference type="PROSITE" id="PS50110">
    <property type="entry name" value="RESPONSE_REGULATORY"/>
    <property type="match status" value="1"/>
</dbReference>
<dbReference type="RefSeq" id="WP_146782992.1">
    <property type="nucleotide sequence ID" value="NZ_CP042434.1"/>
</dbReference>
<dbReference type="InterPro" id="IPR001789">
    <property type="entry name" value="Sig_transdc_resp-reg_receiver"/>
</dbReference>
<accession>A0A5B8VNL1</accession>
<dbReference type="InterPro" id="IPR051271">
    <property type="entry name" value="2C-system_Tx_regulators"/>
</dbReference>
<dbReference type="KEGG" id="agi:FSB73_13220"/>
<dbReference type="GO" id="GO:0003677">
    <property type="term" value="F:DNA binding"/>
    <property type="evidence" value="ECO:0007669"/>
    <property type="project" value="InterPro"/>
</dbReference>
<dbReference type="InterPro" id="IPR011006">
    <property type="entry name" value="CheY-like_superfamily"/>
</dbReference>
<organism evidence="3 4">
    <name type="scientific">Arachidicoccus ginsenosidivorans</name>
    <dbReference type="NCBI Taxonomy" id="496057"/>
    <lineage>
        <taxon>Bacteria</taxon>
        <taxon>Pseudomonadati</taxon>
        <taxon>Bacteroidota</taxon>
        <taxon>Chitinophagia</taxon>
        <taxon>Chitinophagales</taxon>
        <taxon>Chitinophagaceae</taxon>
        <taxon>Arachidicoccus</taxon>
    </lineage>
</organism>